<evidence type="ECO:0000313" key="5">
    <source>
        <dbReference type="Proteomes" id="UP000279029"/>
    </source>
</evidence>
<dbReference type="KEGG" id="cbar:PATL70BA_2430"/>
<dbReference type="GO" id="GO:0016491">
    <property type="term" value="F:oxidoreductase activity"/>
    <property type="evidence" value="ECO:0007669"/>
    <property type="project" value="InterPro"/>
</dbReference>
<dbReference type="InterPro" id="IPR029039">
    <property type="entry name" value="Flavoprotein-like_sf"/>
</dbReference>
<gene>
    <name evidence="4" type="ORF">PATL70BA_2430</name>
</gene>
<dbReference type="PANTHER" id="PTHR43278:SF2">
    <property type="entry name" value="IRON-SULFUR FLAVOPROTEIN"/>
    <property type="match status" value="1"/>
</dbReference>
<dbReference type="Pfam" id="PF03358">
    <property type="entry name" value="FMN_red"/>
    <property type="match status" value="1"/>
</dbReference>
<dbReference type="InterPro" id="IPR005025">
    <property type="entry name" value="FMN_Rdtase-like_dom"/>
</dbReference>
<dbReference type="OrthoDB" id="3789967at2"/>
<keyword evidence="1" id="KW-0285">Flavoprotein</keyword>
<evidence type="ECO:0000256" key="2">
    <source>
        <dbReference type="ARBA" id="ARBA00022643"/>
    </source>
</evidence>
<proteinExistence type="predicted"/>
<organism evidence="4 5">
    <name type="scientific">Petrocella atlantisensis</name>
    <dbReference type="NCBI Taxonomy" id="2173034"/>
    <lineage>
        <taxon>Bacteria</taxon>
        <taxon>Bacillati</taxon>
        <taxon>Bacillota</taxon>
        <taxon>Clostridia</taxon>
        <taxon>Lachnospirales</taxon>
        <taxon>Vallitaleaceae</taxon>
        <taxon>Petrocella</taxon>
    </lineage>
</organism>
<dbReference type="Proteomes" id="UP000279029">
    <property type="component" value="Chromosome"/>
</dbReference>
<protein>
    <submittedName>
        <fullName evidence="4">Flavin reductase</fullName>
    </submittedName>
</protein>
<dbReference type="Gene3D" id="3.40.50.360">
    <property type="match status" value="1"/>
</dbReference>
<dbReference type="InterPro" id="IPR051796">
    <property type="entry name" value="ISF_SsuE-like"/>
</dbReference>
<evidence type="ECO:0000313" key="4">
    <source>
        <dbReference type="EMBL" id="VDN48325.1"/>
    </source>
</evidence>
<dbReference type="EMBL" id="LR130778">
    <property type="protein sequence ID" value="VDN48325.1"/>
    <property type="molecule type" value="Genomic_DNA"/>
</dbReference>
<dbReference type="SUPFAM" id="SSF52218">
    <property type="entry name" value="Flavoproteins"/>
    <property type="match status" value="1"/>
</dbReference>
<sequence length="238" mass="27451">MKIVVVHGSPRKGNTYKATKQFKEEMEKQGDIEFVDFFLPKDMPEFCHGCMNCFLKGELTCPHARYTMPILDQMVSADGLIFTTPVFALSLSGCMKSFLDHYAYIFIVHRARSEMFHKKAFILASTVGAGSKAAIKTISTSLKYWGVNRVYSYSFTTFGTEWNNIETEKKSKIKSDIADKAKKFYTEVDSGKKHTPYLFISFMFKMSRFILKKYADETSLDKQYWIKKGWYSGEKSPF</sequence>
<dbReference type="PANTHER" id="PTHR43278">
    <property type="entry name" value="NAD(P)H-DEPENDENT FMN-CONTAINING OXIDOREDUCTASE YWQN-RELATED"/>
    <property type="match status" value="1"/>
</dbReference>
<dbReference type="AlphaFoldDB" id="A0A3P7NZG0"/>
<keyword evidence="5" id="KW-1185">Reference proteome</keyword>
<reference evidence="4 5" key="1">
    <citation type="submission" date="2018-09" db="EMBL/GenBank/DDBJ databases">
        <authorList>
            <person name="Postec A."/>
        </authorList>
    </citation>
    <scope>NUCLEOTIDE SEQUENCE [LARGE SCALE GENOMIC DNA]</scope>
    <source>
        <strain evidence="4">70B-A</strain>
    </source>
</reference>
<accession>A0A3P7NZG0</accession>
<evidence type="ECO:0000259" key="3">
    <source>
        <dbReference type="Pfam" id="PF03358"/>
    </source>
</evidence>
<keyword evidence="2" id="KW-0288">FMN</keyword>
<dbReference type="RefSeq" id="WP_125137471.1">
    <property type="nucleotide sequence ID" value="NZ_LR130778.1"/>
</dbReference>
<feature type="domain" description="NADPH-dependent FMN reductase-like" evidence="3">
    <location>
        <begin position="1"/>
        <end position="137"/>
    </location>
</feature>
<evidence type="ECO:0000256" key="1">
    <source>
        <dbReference type="ARBA" id="ARBA00022630"/>
    </source>
</evidence>
<name>A0A3P7NZG0_9FIRM</name>